<feature type="region of interest" description="Disordered" evidence="1">
    <location>
        <begin position="84"/>
        <end position="135"/>
    </location>
</feature>
<feature type="region of interest" description="Disordered" evidence="1">
    <location>
        <begin position="214"/>
        <end position="269"/>
    </location>
</feature>
<name>A0AAV6U3B0_9ARAC</name>
<dbReference type="AlphaFoldDB" id="A0AAV6U3B0"/>
<keyword evidence="3" id="KW-1185">Reference proteome</keyword>
<feature type="compositionally biased region" description="Basic and acidic residues" evidence="1">
    <location>
        <begin position="243"/>
        <end position="254"/>
    </location>
</feature>
<gene>
    <name evidence="2" type="ORF">JTE90_018554</name>
</gene>
<feature type="region of interest" description="Disordered" evidence="1">
    <location>
        <begin position="1"/>
        <end position="23"/>
    </location>
</feature>
<evidence type="ECO:0000256" key="1">
    <source>
        <dbReference type="SAM" id="MobiDB-lite"/>
    </source>
</evidence>
<evidence type="ECO:0000313" key="3">
    <source>
        <dbReference type="Proteomes" id="UP000827092"/>
    </source>
</evidence>
<dbReference type="Proteomes" id="UP000827092">
    <property type="component" value="Unassembled WGS sequence"/>
</dbReference>
<organism evidence="2 3">
    <name type="scientific">Oedothorax gibbosus</name>
    <dbReference type="NCBI Taxonomy" id="931172"/>
    <lineage>
        <taxon>Eukaryota</taxon>
        <taxon>Metazoa</taxon>
        <taxon>Ecdysozoa</taxon>
        <taxon>Arthropoda</taxon>
        <taxon>Chelicerata</taxon>
        <taxon>Arachnida</taxon>
        <taxon>Araneae</taxon>
        <taxon>Araneomorphae</taxon>
        <taxon>Entelegynae</taxon>
        <taxon>Araneoidea</taxon>
        <taxon>Linyphiidae</taxon>
        <taxon>Erigoninae</taxon>
        <taxon>Oedothorax</taxon>
    </lineage>
</organism>
<dbReference type="EMBL" id="JAFNEN010000687">
    <property type="protein sequence ID" value="KAG8178540.1"/>
    <property type="molecule type" value="Genomic_DNA"/>
</dbReference>
<proteinExistence type="predicted"/>
<feature type="compositionally biased region" description="Polar residues" evidence="1">
    <location>
        <begin position="9"/>
        <end position="23"/>
    </location>
</feature>
<accession>A0AAV6U3B0</accession>
<reference evidence="2 3" key="1">
    <citation type="journal article" date="2022" name="Nat. Ecol. Evol.">
        <title>A masculinizing supergene underlies an exaggerated male reproductive morph in a spider.</title>
        <authorList>
            <person name="Hendrickx F."/>
            <person name="De Corte Z."/>
            <person name="Sonet G."/>
            <person name="Van Belleghem S.M."/>
            <person name="Kostlbacher S."/>
            <person name="Vangestel C."/>
        </authorList>
    </citation>
    <scope>NUCLEOTIDE SEQUENCE [LARGE SCALE GENOMIC DNA]</scope>
    <source>
        <strain evidence="2">W744_W776</strain>
    </source>
</reference>
<sequence>MHPHRMTTIEVTSPTGDHNNMMTATDSETESLVVHAHGDCNVDDFLSENECETDIEIDEGIVKPQYLNNNTSCNNPEAAAVEEEATRAKTRLLSRSHSASDLSTQPDTLSVSSLPIEPPRRNSSGEYPGGLDDGPQLKPLASLQDIELPKPKIHHLQRSNLSPTSTMHYTPQTGWKNQNIVHQDKEDDFTVLLQTTAERVLNKLKSRQQDLRCDLGTGQKYQRRPSHGLQPPVPRKLQPILRDGNKTPRSECDMRSVNSDADLGPLSAA</sequence>
<protein>
    <submittedName>
        <fullName evidence="2">Uncharacterized protein</fullName>
    </submittedName>
</protein>
<evidence type="ECO:0000313" key="2">
    <source>
        <dbReference type="EMBL" id="KAG8178540.1"/>
    </source>
</evidence>
<feature type="compositionally biased region" description="Polar residues" evidence="1">
    <location>
        <begin position="95"/>
        <end position="113"/>
    </location>
</feature>
<comment type="caution">
    <text evidence="2">The sequence shown here is derived from an EMBL/GenBank/DDBJ whole genome shotgun (WGS) entry which is preliminary data.</text>
</comment>